<name>A0AAI8MMS0_9HELI</name>
<keyword evidence="1" id="KW-0472">Membrane</keyword>
<sequence>MMKTRILTQFKACVLGMLCVGFGIFGVIEGIADEEYIAYGSQKSLMKSGLYRSLGFYTGYHHYGEVGRDGSRVMRIDTATFGLMGELGLVNPLGIKLEGSARLGYALGIYTGSILDTDNTQRNGQKLVSMMGMFAGDVELRGGYNLLKYSQKASLYLQGGLGYFFNRTEFMAMDRLQGYLYVPLELEGEAHIGNKGVLNYGLGYRYLIFGNHLSTASEYGFNDDYYVTQKNGFGLSVFIGRTYYGEDSTVRSIRLVYKYWHIGAADPMRTSSSITSAPTAIYEPENSTHRLLLQYSYRF</sequence>
<keyword evidence="1" id="KW-1133">Transmembrane helix</keyword>
<dbReference type="AlphaFoldDB" id="A0AAI8MMS0"/>
<dbReference type="SUPFAM" id="SSF69917">
    <property type="entry name" value="OMPT-like"/>
    <property type="match status" value="1"/>
</dbReference>
<evidence type="ECO:0008006" key="4">
    <source>
        <dbReference type="Google" id="ProtNLM"/>
    </source>
</evidence>
<keyword evidence="1" id="KW-0812">Transmembrane</keyword>
<organism evidence="2 3">
    <name type="scientific">Helicobacter cinaedi CCUG 18818 = ATCC BAA-847</name>
    <dbReference type="NCBI Taxonomy" id="537971"/>
    <lineage>
        <taxon>Bacteria</taxon>
        <taxon>Pseudomonadati</taxon>
        <taxon>Campylobacterota</taxon>
        <taxon>Epsilonproteobacteria</taxon>
        <taxon>Campylobacterales</taxon>
        <taxon>Helicobacteraceae</taxon>
        <taxon>Helicobacter</taxon>
    </lineage>
</organism>
<evidence type="ECO:0000256" key="1">
    <source>
        <dbReference type="SAM" id="Phobius"/>
    </source>
</evidence>
<dbReference type="KEGG" id="hcb:HCBAA847_0863"/>
<dbReference type="GO" id="GO:0004190">
    <property type="term" value="F:aspartic-type endopeptidase activity"/>
    <property type="evidence" value="ECO:0007669"/>
    <property type="project" value="InterPro"/>
</dbReference>
<dbReference type="EMBL" id="AP012492">
    <property type="protein sequence ID" value="BAM32101.1"/>
    <property type="molecule type" value="Genomic_DNA"/>
</dbReference>
<reference evidence="2 3" key="1">
    <citation type="journal article" date="2012" name="J. Bacteriol.">
        <title>Complete Genome Sequence of Helicobacter cinaedi Type Strain ATCC BAA-847.</title>
        <authorList>
            <person name="Miyoshi-Akiyama T."/>
            <person name="Takeshita N."/>
            <person name="Ohmagari N."/>
            <person name="Kirikae T."/>
        </authorList>
    </citation>
    <scope>NUCLEOTIDE SEQUENCE [LARGE SCALE GENOMIC DNA]</scope>
    <source>
        <strain evidence="2 3">ATCC BAA-847</strain>
    </source>
</reference>
<protein>
    <recommendedName>
        <fullName evidence="4">Outer membrane protein</fullName>
    </recommendedName>
</protein>
<feature type="transmembrane region" description="Helical" evidence="1">
    <location>
        <begin position="12"/>
        <end position="32"/>
    </location>
</feature>
<proteinExistence type="predicted"/>
<evidence type="ECO:0000313" key="3">
    <source>
        <dbReference type="Proteomes" id="UP000006036"/>
    </source>
</evidence>
<dbReference type="Proteomes" id="UP000006036">
    <property type="component" value="Chromosome 1"/>
</dbReference>
<gene>
    <name evidence="2" type="ORF">HCBAA847_0863</name>
</gene>
<accession>A0AAI8MMS0</accession>
<evidence type="ECO:0000313" key="2">
    <source>
        <dbReference type="EMBL" id="BAM32101.1"/>
    </source>
</evidence>
<dbReference type="InterPro" id="IPR020080">
    <property type="entry name" value="OM_adhesin/peptidase_omptin"/>
</dbReference>